<comment type="caution">
    <text evidence="2">The sequence shown here is derived from an EMBL/GenBank/DDBJ whole genome shotgun (WGS) entry which is preliminary data.</text>
</comment>
<evidence type="ECO:0000313" key="2">
    <source>
        <dbReference type="EMBL" id="TWU40817.1"/>
    </source>
</evidence>
<keyword evidence="1" id="KW-0812">Transmembrane</keyword>
<protein>
    <submittedName>
        <fullName evidence="2">Uncharacterized protein</fullName>
    </submittedName>
</protein>
<dbReference type="Proteomes" id="UP000319143">
    <property type="component" value="Unassembled WGS sequence"/>
</dbReference>
<evidence type="ECO:0000256" key="1">
    <source>
        <dbReference type="SAM" id="Phobius"/>
    </source>
</evidence>
<evidence type="ECO:0000313" key="3">
    <source>
        <dbReference type="Proteomes" id="UP000319143"/>
    </source>
</evidence>
<sequence>MSHSMCLLRVRLLVSKADCDGVTAALIRGVLCACVLLVGFQNSLCGAEADLSAWNETLESERFANCQVKVFCRTWNVTGTSVSSIYRLPDTPPRAYATIEVVRSGTDYWIRNTTGLIWDEESMEFPGQRAVNANLFNDQKLHLQSAGPIDTVSIESLSVSGKLERTASDLLMIPEYLLPARIFFGFDYSPSKPLQTIVEMYEASLNDRLDSTSRRVSVLESSTRPGLPSKIDREFASLPYDDEGLVLGPRNVSNINRTVAFDFQWDVVDGLTVPKHYILVESLGSGEAVLIHDFQLLDASFSDSPADYPVRPLIEIPDGYRISVSDVPVSCEWRDGRIQMTEGSNLNQSATAKFVYEVQTQWTKVFSIVALAAIAGALFLIVRSLRRSGKDC</sequence>
<reference evidence="2 3" key="1">
    <citation type="submission" date="2019-02" db="EMBL/GenBank/DDBJ databases">
        <title>Deep-cultivation of Planctomycetes and their phenomic and genomic characterization uncovers novel biology.</title>
        <authorList>
            <person name="Wiegand S."/>
            <person name="Jogler M."/>
            <person name="Boedeker C."/>
            <person name="Pinto D."/>
            <person name="Vollmers J."/>
            <person name="Rivas-Marin E."/>
            <person name="Kohn T."/>
            <person name="Peeters S.H."/>
            <person name="Heuer A."/>
            <person name="Rast P."/>
            <person name="Oberbeckmann S."/>
            <person name="Bunk B."/>
            <person name="Jeske O."/>
            <person name="Meyerdierks A."/>
            <person name="Storesund J.E."/>
            <person name="Kallscheuer N."/>
            <person name="Luecker S."/>
            <person name="Lage O.M."/>
            <person name="Pohl T."/>
            <person name="Merkel B.J."/>
            <person name="Hornburger P."/>
            <person name="Mueller R.-W."/>
            <person name="Bruemmer F."/>
            <person name="Labrenz M."/>
            <person name="Spormann A.M."/>
            <person name="Op Den Camp H."/>
            <person name="Overmann J."/>
            <person name="Amann R."/>
            <person name="Jetten M.S.M."/>
            <person name="Mascher T."/>
            <person name="Medema M.H."/>
            <person name="Devos D.P."/>
            <person name="Kaster A.-K."/>
            <person name="Ovreas L."/>
            <person name="Rohde M."/>
            <person name="Galperin M.Y."/>
            <person name="Jogler C."/>
        </authorList>
    </citation>
    <scope>NUCLEOTIDE SEQUENCE [LARGE SCALE GENOMIC DNA]</scope>
    <source>
        <strain evidence="2 3">Poly41</strain>
    </source>
</reference>
<dbReference type="AlphaFoldDB" id="A0A5C6DYB2"/>
<feature type="transmembrane region" description="Helical" evidence="1">
    <location>
        <begin position="362"/>
        <end position="382"/>
    </location>
</feature>
<proteinExistence type="predicted"/>
<keyword evidence="1" id="KW-1133">Transmembrane helix</keyword>
<keyword evidence="3" id="KW-1185">Reference proteome</keyword>
<name>A0A5C6DYB2_9BACT</name>
<organism evidence="2 3">
    <name type="scientific">Novipirellula artificiosorum</name>
    <dbReference type="NCBI Taxonomy" id="2528016"/>
    <lineage>
        <taxon>Bacteria</taxon>
        <taxon>Pseudomonadati</taxon>
        <taxon>Planctomycetota</taxon>
        <taxon>Planctomycetia</taxon>
        <taxon>Pirellulales</taxon>
        <taxon>Pirellulaceae</taxon>
        <taxon>Novipirellula</taxon>
    </lineage>
</organism>
<dbReference type="EMBL" id="SJPV01000002">
    <property type="protein sequence ID" value="TWU40817.1"/>
    <property type="molecule type" value="Genomic_DNA"/>
</dbReference>
<keyword evidence="1" id="KW-0472">Membrane</keyword>
<gene>
    <name evidence="2" type="ORF">Poly41_16520</name>
</gene>
<accession>A0A5C6DYB2</accession>